<dbReference type="AlphaFoldDB" id="A0AA86PT00"/>
<evidence type="ECO:0000313" key="11">
    <source>
        <dbReference type="EMBL" id="CAL6042248.1"/>
    </source>
</evidence>
<dbReference type="PANTHER" id="PTHR22950">
    <property type="entry name" value="AMINO ACID TRANSPORTER"/>
    <property type="match status" value="1"/>
</dbReference>
<comment type="similarity">
    <text evidence="2">Belongs to the amino acid/polyamine transporter 2 family.</text>
</comment>
<feature type="domain" description="Amino acid transporter transmembrane" evidence="9">
    <location>
        <begin position="7"/>
        <end position="382"/>
    </location>
</feature>
<evidence type="ECO:0000313" key="12">
    <source>
        <dbReference type="Proteomes" id="UP001642409"/>
    </source>
</evidence>
<feature type="transmembrane region" description="Helical" evidence="8">
    <location>
        <begin position="38"/>
        <end position="62"/>
    </location>
</feature>
<dbReference type="GO" id="GO:0016020">
    <property type="term" value="C:membrane"/>
    <property type="evidence" value="ECO:0007669"/>
    <property type="project" value="UniProtKB-SubCell"/>
</dbReference>
<feature type="transmembrane region" description="Helical" evidence="8">
    <location>
        <begin position="83"/>
        <end position="105"/>
    </location>
</feature>
<dbReference type="Proteomes" id="UP001642409">
    <property type="component" value="Unassembled WGS sequence"/>
</dbReference>
<protein>
    <submittedName>
        <fullName evidence="10">Amino acid transporter family protein</fullName>
    </submittedName>
    <submittedName>
        <fullName evidence="11">Amino_acid transporter family protein</fullName>
    </submittedName>
</protein>
<dbReference type="Pfam" id="PF01490">
    <property type="entry name" value="Aa_trans"/>
    <property type="match status" value="1"/>
</dbReference>
<evidence type="ECO:0000259" key="9">
    <source>
        <dbReference type="Pfam" id="PF01490"/>
    </source>
</evidence>
<keyword evidence="7 8" id="KW-0472">Membrane</keyword>
<feature type="transmembrane region" description="Helical" evidence="8">
    <location>
        <begin position="288"/>
        <end position="313"/>
    </location>
</feature>
<gene>
    <name evidence="10" type="ORF">HINF_LOCUS30653</name>
    <name evidence="11" type="ORF">HINF_LOCUS39500</name>
</gene>
<evidence type="ECO:0000256" key="8">
    <source>
        <dbReference type="SAM" id="Phobius"/>
    </source>
</evidence>
<dbReference type="GO" id="GO:0015179">
    <property type="term" value="F:L-amino acid transmembrane transporter activity"/>
    <property type="evidence" value="ECO:0007669"/>
    <property type="project" value="TreeGrafter"/>
</dbReference>
<keyword evidence="3" id="KW-0813">Transport</keyword>
<sequence>MVQEKRTTQIIQSAFTMLSQMMGSSILAFPFVVNKIGWVLTAIILFHSVASMLFCMHYYIEAAYYTRALSYKDLTSKLLGKKIAVLLDVSLILSNYGFMVAYVIVSSRGVITFVLNRFHYTMNSYAVKVVIAFGIMFPLTLLKSLKQLAKISTVAGMIIFVFVFTVVAYFFIGLKKQVLCTIEDANGPHDITYGLPAFPRTSGIMGFLYFVMYLPSIHGNFSCHPVIPRFLKELVAAYPQRKRMLVIALRLAIGAVCICLCLTGFMGAAMFGADIQQNILNGLGLCKFVWIDILSLLYALVVIINFPLVLYPLKTSIVQTLGHQIETPKGYKISILVDLAFVICALLLALFLETIVSIFGLFASIAGFFYYFVMPFYFFIVHKKLQGENSHVDNEQDPETQQAAIQQAREQVIQHAAEITESQSANVQLVLEARIPQVASEDVQNSTRPIAQPVQVAKNRKIVGYLLMFIYFCICLEGVVMNMGDVIKSFK</sequence>
<evidence type="ECO:0000256" key="6">
    <source>
        <dbReference type="ARBA" id="ARBA00022989"/>
    </source>
</evidence>
<organism evidence="10">
    <name type="scientific">Hexamita inflata</name>
    <dbReference type="NCBI Taxonomy" id="28002"/>
    <lineage>
        <taxon>Eukaryota</taxon>
        <taxon>Metamonada</taxon>
        <taxon>Diplomonadida</taxon>
        <taxon>Hexamitidae</taxon>
        <taxon>Hexamitinae</taxon>
        <taxon>Hexamita</taxon>
    </lineage>
</organism>
<keyword evidence="12" id="KW-1185">Reference proteome</keyword>
<evidence type="ECO:0000256" key="4">
    <source>
        <dbReference type="ARBA" id="ARBA00022692"/>
    </source>
</evidence>
<feature type="transmembrane region" description="Helical" evidence="8">
    <location>
        <begin position="462"/>
        <end position="481"/>
    </location>
</feature>
<evidence type="ECO:0000256" key="1">
    <source>
        <dbReference type="ARBA" id="ARBA00004141"/>
    </source>
</evidence>
<reference evidence="11 12" key="2">
    <citation type="submission" date="2024-07" db="EMBL/GenBank/DDBJ databases">
        <authorList>
            <person name="Akdeniz Z."/>
        </authorList>
    </citation>
    <scope>NUCLEOTIDE SEQUENCE [LARGE SCALE GENOMIC DNA]</scope>
</reference>
<keyword evidence="5" id="KW-0029">Amino-acid transport</keyword>
<feature type="transmembrane region" description="Helical" evidence="8">
    <location>
        <begin position="358"/>
        <end position="380"/>
    </location>
</feature>
<feature type="transmembrane region" description="Helical" evidence="8">
    <location>
        <begin position="333"/>
        <end position="352"/>
    </location>
</feature>
<feature type="transmembrane region" description="Helical" evidence="8">
    <location>
        <begin position="154"/>
        <end position="172"/>
    </location>
</feature>
<evidence type="ECO:0000256" key="3">
    <source>
        <dbReference type="ARBA" id="ARBA00022448"/>
    </source>
</evidence>
<dbReference type="EMBL" id="CATOUU010000710">
    <property type="protein sequence ID" value="CAI9943008.1"/>
    <property type="molecule type" value="Genomic_DNA"/>
</dbReference>
<evidence type="ECO:0000313" key="10">
    <source>
        <dbReference type="EMBL" id="CAI9943008.1"/>
    </source>
</evidence>
<feature type="transmembrane region" description="Helical" evidence="8">
    <location>
        <begin position="125"/>
        <end position="142"/>
    </location>
</feature>
<proteinExistence type="inferred from homology"/>
<accession>A0AA86PT00</accession>
<dbReference type="EMBL" id="CAXDID020000153">
    <property type="protein sequence ID" value="CAL6042248.1"/>
    <property type="molecule type" value="Genomic_DNA"/>
</dbReference>
<evidence type="ECO:0000256" key="2">
    <source>
        <dbReference type="ARBA" id="ARBA00008066"/>
    </source>
</evidence>
<comment type="subcellular location">
    <subcellularLocation>
        <location evidence="1">Membrane</location>
        <topology evidence="1">Multi-pass membrane protein</topology>
    </subcellularLocation>
</comment>
<comment type="caution">
    <text evidence="10">The sequence shown here is derived from an EMBL/GenBank/DDBJ whole genome shotgun (WGS) entry which is preliminary data.</text>
</comment>
<evidence type="ECO:0000256" key="7">
    <source>
        <dbReference type="ARBA" id="ARBA00023136"/>
    </source>
</evidence>
<name>A0AA86PT00_9EUKA</name>
<keyword evidence="4 8" id="KW-0812">Transmembrane</keyword>
<keyword evidence="6 8" id="KW-1133">Transmembrane helix</keyword>
<evidence type="ECO:0000256" key="5">
    <source>
        <dbReference type="ARBA" id="ARBA00022970"/>
    </source>
</evidence>
<dbReference type="PANTHER" id="PTHR22950:SF458">
    <property type="entry name" value="SODIUM-COUPLED NEUTRAL AMINO ACID TRANSPORTER 11-RELATED"/>
    <property type="match status" value="1"/>
</dbReference>
<feature type="transmembrane region" description="Helical" evidence="8">
    <location>
        <begin position="244"/>
        <end position="268"/>
    </location>
</feature>
<dbReference type="InterPro" id="IPR013057">
    <property type="entry name" value="AA_transpt_TM"/>
</dbReference>
<reference evidence="10" key="1">
    <citation type="submission" date="2023-06" db="EMBL/GenBank/DDBJ databases">
        <authorList>
            <person name="Kurt Z."/>
        </authorList>
    </citation>
    <scope>NUCLEOTIDE SEQUENCE</scope>
</reference>